<evidence type="ECO:0000313" key="12">
    <source>
        <dbReference type="EMBL" id="TKD11885.1"/>
    </source>
</evidence>
<dbReference type="Pfam" id="PF00512">
    <property type="entry name" value="HisKA"/>
    <property type="match status" value="1"/>
</dbReference>
<evidence type="ECO:0000256" key="8">
    <source>
        <dbReference type="ARBA" id="ARBA00023012"/>
    </source>
</evidence>
<feature type="region of interest" description="Disordered" evidence="9">
    <location>
        <begin position="475"/>
        <end position="555"/>
    </location>
</feature>
<keyword evidence="10" id="KW-0472">Membrane</keyword>
<evidence type="ECO:0000259" key="11">
    <source>
        <dbReference type="PROSITE" id="PS50109"/>
    </source>
</evidence>
<evidence type="ECO:0000256" key="1">
    <source>
        <dbReference type="ARBA" id="ARBA00000085"/>
    </source>
</evidence>
<dbReference type="SUPFAM" id="SSF55874">
    <property type="entry name" value="ATPase domain of HSP90 chaperone/DNA topoisomerase II/histidine kinase"/>
    <property type="match status" value="1"/>
</dbReference>
<keyword evidence="4" id="KW-1003">Cell membrane</keyword>
<evidence type="ECO:0000256" key="9">
    <source>
        <dbReference type="SAM" id="MobiDB-lite"/>
    </source>
</evidence>
<reference evidence="12 13" key="1">
    <citation type="submission" date="2019-04" db="EMBL/GenBank/DDBJ databases">
        <authorList>
            <person name="Li Y."/>
            <person name="Wang J."/>
        </authorList>
    </citation>
    <scope>NUCLEOTIDE SEQUENCE [LARGE SCALE GENOMIC DNA]</scope>
    <source>
        <strain evidence="12 13">DSM 14668</strain>
    </source>
</reference>
<feature type="compositionally biased region" description="Basic and acidic residues" evidence="9">
    <location>
        <begin position="484"/>
        <end position="520"/>
    </location>
</feature>
<evidence type="ECO:0000256" key="10">
    <source>
        <dbReference type="SAM" id="Phobius"/>
    </source>
</evidence>
<dbReference type="SMART" id="SM00388">
    <property type="entry name" value="HisKA"/>
    <property type="match status" value="1"/>
</dbReference>
<dbReference type="InterPro" id="IPR036890">
    <property type="entry name" value="HATPase_C_sf"/>
</dbReference>
<evidence type="ECO:0000256" key="5">
    <source>
        <dbReference type="ARBA" id="ARBA00022553"/>
    </source>
</evidence>
<dbReference type="GO" id="GO:0005886">
    <property type="term" value="C:plasma membrane"/>
    <property type="evidence" value="ECO:0007669"/>
    <property type="project" value="UniProtKB-SubCell"/>
</dbReference>
<evidence type="ECO:0000256" key="6">
    <source>
        <dbReference type="ARBA" id="ARBA00022679"/>
    </source>
</evidence>
<dbReference type="InterPro" id="IPR050980">
    <property type="entry name" value="2C_sensor_his_kinase"/>
</dbReference>
<dbReference type="Proteomes" id="UP000309215">
    <property type="component" value="Unassembled WGS sequence"/>
</dbReference>
<feature type="transmembrane region" description="Helical" evidence="10">
    <location>
        <begin position="148"/>
        <end position="172"/>
    </location>
</feature>
<dbReference type="Pfam" id="PF02518">
    <property type="entry name" value="HATPase_c"/>
    <property type="match status" value="1"/>
</dbReference>
<gene>
    <name evidence="12" type="ORF">E8A74_07075</name>
</gene>
<dbReference type="AlphaFoldDB" id="A0A4U1JH37"/>
<evidence type="ECO:0000256" key="7">
    <source>
        <dbReference type="ARBA" id="ARBA00022777"/>
    </source>
</evidence>
<evidence type="ECO:0000256" key="4">
    <source>
        <dbReference type="ARBA" id="ARBA00022475"/>
    </source>
</evidence>
<dbReference type="CDD" id="cd00082">
    <property type="entry name" value="HisKA"/>
    <property type="match status" value="1"/>
</dbReference>
<dbReference type="InterPro" id="IPR003661">
    <property type="entry name" value="HisK_dim/P_dom"/>
</dbReference>
<protein>
    <recommendedName>
        <fullName evidence="3">histidine kinase</fullName>
        <ecNumber evidence="3">2.7.13.3</ecNumber>
    </recommendedName>
</protein>
<dbReference type="OrthoDB" id="5288536at2"/>
<evidence type="ECO:0000256" key="2">
    <source>
        <dbReference type="ARBA" id="ARBA00004651"/>
    </source>
</evidence>
<keyword evidence="13" id="KW-1185">Reference proteome</keyword>
<comment type="caution">
    <text evidence="12">The sequence shown here is derived from an EMBL/GenBank/DDBJ whole genome shotgun (WGS) entry which is preliminary data.</text>
</comment>
<dbReference type="EC" id="2.7.13.3" evidence="3"/>
<feature type="compositionally biased region" description="Basic and acidic residues" evidence="9">
    <location>
        <begin position="528"/>
        <end position="547"/>
    </location>
</feature>
<dbReference type="EMBL" id="SSMQ01000005">
    <property type="protein sequence ID" value="TKD11885.1"/>
    <property type="molecule type" value="Genomic_DNA"/>
</dbReference>
<evidence type="ECO:0000256" key="3">
    <source>
        <dbReference type="ARBA" id="ARBA00012438"/>
    </source>
</evidence>
<dbReference type="PANTHER" id="PTHR44936">
    <property type="entry name" value="SENSOR PROTEIN CREC"/>
    <property type="match status" value="1"/>
</dbReference>
<evidence type="ECO:0000313" key="13">
    <source>
        <dbReference type="Proteomes" id="UP000309215"/>
    </source>
</evidence>
<keyword evidence="8" id="KW-0902">Two-component regulatory system</keyword>
<accession>A0A4U1JH37</accession>
<dbReference type="Gene3D" id="1.10.287.130">
    <property type="match status" value="1"/>
</dbReference>
<comment type="catalytic activity">
    <reaction evidence="1">
        <text>ATP + protein L-histidine = ADP + protein N-phospho-L-histidine.</text>
        <dbReference type="EC" id="2.7.13.3"/>
    </reaction>
</comment>
<comment type="subcellular location">
    <subcellularLocation>
        <location evidence="2">Cell membrane</location>
        <topology evidence="2">Multi-pass membrane protein</topology>
    </subcellularLocation>
</comment>
<keyword evidence="7 12" id="KW-0418">Kinase</keyword>
<sequence length="555" mass="59557">MKLLRNLSMRILIVSILSGGVGLISAALAARYATQRMAADVMRQWLERSSARRKVRCEERPEEWSAGLPDGPRIYAYDARTLTSENPDAPPLDRALHARLGPVPGTVEGELVAPWTGGGGLAQFRAANEGPCAVLQAVWPARPPEPRVLLAGIVGVLGATAAAAALGFFLVVRPLSSRVRRLYGAATRVGDPCGYEPARRAGDDELDRVAAALDRAHARIRDDAARLLQRRQDLERHLSDVAHDLRTPLASLQLAVERAADEATESAQGEVFAGALRDCVYLAGLVSNLRLAAELEQGFDPVASEEGVDLVDAVERVVARLSALARRRGIALGHAVPDEAVPVRCHPVACEQALGNVVENAVSYGERGGHVAVVLRIEADARFGLTVVDDGPGVLPSEIPRLGERTFRSDEARRRDPRGSGLGLAITSEVCRRAGFELRFEAEAPRGLRVTIRGFSLAAGAGRPEIRAGRVNAMANQNQGPSKPKGEEPAEQGVRQDIETIESERLAQEHVQETGREGERPATGVVSDRGDTPGEAWRHGVPFDRAHPRGRGGRG</sequence>
<feature type="domain" description="Histidine kinase" evidence="11">
    <location>
        <begin position="240"/>
        <end position="453"/>
    </location>
</feature>
<organism evidence="12 13">
    <name type="scientific">Polyangium fumosum</name>
    <dbReference type="NCBI Taxonomy" id="889272"/>
    <lineage>
        <taxon>Bacteria</taxon>
        <taxon>Pseudomonadati</taxon>
        <taxon>Myxococcota</taxon>
        <taxon>Polyangia</taxon>
        <taxon>Polyangiales</taxon>
        <taxon>Polyangiaceae</taxon>
        <taxon>Polyangium</taxon>
    </lineage>
</organism>
<dbReference type="InterPro" id="IPR005467">
    <property type="entry name" value="His_kinase_dom"/>
</dbReference>
<dbReference type="GO" id="GO:0000155">
    <property type="term" value="F:phosphorelay sensor kinase activity"/>
    <property type="evidence" value="ECO:0007669"/>
    <property type="project" value="InterPro"/>
</dbReference>
<dbReference type="InterPro" id="IPR003594">
    <property type="entry name" value="HATPase_dom"/>
</dbReference>
<keyword evidence="10" id="KW-0812">Transmembrane</keyword>
<dbReference type="Gene3D" id="3.30.565.10">
    <property type="entry name" value="Histidine kinase-like ATPase, C-terminal domain"/>
    <property type="match status" value="1"/>
</dbReference>
<dbReference type="InterPro" id="IPR036097">
    <property type="entry name" value="HisK_dim/P_sf"/>
</dbReference>
<keyword evidence="5" id="KW-0597">Phosphoprotein</keyword>
<dbReference type="RefSeq" id="WP_136928159.1">
    <property type="nucleotide sequence ID" value="NZ_SSMQ01000005.1"/>
</dbReference>
<dbReference type="SUPFAM" id="SSF47384">
    <property type="entry name" value="Homodimeric domain of signal transducing histidine kinase"/>
    <property type="match status" value="1"/>
</dbReference>
<name>A0A4U1JH37_9BACT</name>
<dbReference type="PROSITE" id="PS50109">
    <property type="entry name" value="HIS_KIN"/>
    <property type="match status" value="1"/>
</dbReference>
<keyword evidence="6" id="KW-0808">Transferase</keyword>
<dbReference type="PANTHER" id="PTHR44936:SF9">
    <property type="entry name" value="SENSOR PROTEIN CREC"/>
    <property type="match status" value="1"/>
</dbReference>
<dbReference type="SMART" id="SM00387">
    <property type="entry name" value="HATPase_c"/>
    <property type="match status" value="1"/>
</dbReference>
<keyword evidence="10" id="KW-1133">Transmembrane helix</keyword>
<proteinExistence type="predicted"/>